<reference evidence="2" key="1">
    <citation type="submission" date="2021-05" db="EMBL/GenBank/DDBJ databases">
        <authorList>
            <person name="Alioto T."/>
            <person name="Alioto T."/>
            <person name="Gomez Garrido J."/>
        </authorList>
    </citation>
    <scope>NUCLEOTIDE SEQUENCE</scope>
</reference>
<dbReference type="AlphaFoldDB" id="A0A8D8Y4T7"/>
<feature type="domain" description="MADF" evidence="1">
    <location>
        <begin position="32"/>
        <end position="125"/>
    </location>
</feature>
<dbReference type="EMBL" id="HBUF01361137">
    <property type="protein sequence ID" value="CAG6720797.1"/>
    <property type="molecule type" value="Transcribed_RNA"/>
</dbReference>
<dbReference type="PANTHER" id="PTHR21505">
    <property type="entry name" value="MADF DOMAIN-CONTAINING PROTEIN-RELATED"/>
    <property type="match status" value="1"/>
</dbReference>
<dbReference type="Pfam" id="PF10545">
    <property type="entry name" value="MADF_DNA_bdg"/>
    <property type="match status" value="1"/>
</dbReference>
<dbReference type="SMART" id="SM00595">
    <property type="entry name" value="MADF"/>
    <property type="match status" value="1"/>
</dbReference>
<organism evidence="2">
    <name type="scientific">Cacopsylla melanoneura</name>
    <dbReference type="NCBI Taxonomy" id="428564"/>
    <lineage>
        <taxon>Eukaryota</taxon>
        <taxon>Metazoa</taxon>
        <taxon>Ecdysozoa</taxon>
        <taxon>Arthropoda</taxon>
        <taxon>Hexapoda</taxon>
        <taxon>Insecta</taxon>
        <taxon>Pterygota</taxon>
        <taxon>Neoptera</taxon>
        <taxon>Paraneoptera</taxon>
        <taxon>Hemiptera</taxon>
        <taxon>Sternorrhyncha</taxon>
        <taxon>Psylloidea</taxon>
        <taxon>Psyllidae</taxon>
        <taxon>Psyllinae</taxon>
        <taxon>Cacopsylla</taxon>
    </lineage>
</organism>
<dbReference type="EMBL" id="HBUF01361139">
    <property type="protein sequence ID" value="CAG6720804.1"/>
    <property type="molecule type" value="Transcribed_RNA"/>
</dbReference>
<dbReference type="EMBL" id="HBUF01361136">
    <property type="protein sequence ID" value="CAG6720793.1"/>
    <property type="molecule type" value="Transcribed_RNA"/>
</dbReference>
<name>A0A8D8Y4T7_9HEMI</name>
<evidence type="ECO:0000259" key="1">
    <source>
        <dbReference type="PROSITE" id="PS51029"/>
    </source>
</evidence>
<dbReference type="PANTHER" id="PTHR21505:SF8">
    <property type="entry name" value="DPT-YFP REPRESSOR BY OVEREXPRESSION, ISOFORM D-RELATED"/>
    <property type="match status" value="1"/>
</dbReference>
<accession>A0A8D8Y4T7</accession>
<dbReference type="PROSITE" id="PS51029">
    <property type="entry name" value="MADF"/>
    <property type="match status" value="1"/>
</dbReference>
<dbReference type="InterPro" id="IPR006578">
    <property type="entry name" value="MADF-dom"/>
</dbReference>
<sequence>MDTYLSILETKAPDPNLYLINKSFFSPTFLTGFIKKYQSLNCLWNVKSPDYSNNAARQNSWEDLTDYCRTLFPNADMMWVKKKVQNMRGSIRKELRKINNKKTGHGYKPKLWYFELLSFIKDVEASQGDSDGEDEDLGTFPPNVECIQTLHDTYPDTSFQLLQTGKVNRRVRNNG</sequence>
<proteinExistence type="predicted"/>
<dbReference type="EMBL" id="HBUF01361138">
    <property type="protein sequence ID" value="CAG6720800.1"/>
    <property type="molecule type" value="Transcribed_RNA"/>
</dbReference>
<evidence type="ECO:0000313" key="2">
    <source>
        <dbReference type="EMBL" id="CAG6720793.1"/>
    </source>
</evidence>
<protein>
    <recommendedName>
        <fullName evidence="1">MADF domain-containing protein</fullName>
    </recommendedName>
</protein>